<dbReference type="Pfam" id="PF09250">
    <property type="entry name" value="Prim-Pol"/>
    <property type="match status" value="1"/>
</dbReference>
<comment type="caution">
    <text evidence="3">The sequence shown here is derived from an EMBL/GenBank/DDBJ whole genome shotgun (WGS) entry which is preliminary data.</text>
</comment>
<dbReference type="CDD" id="cd04859">
    <property type="entry name" value="Prim_Pol"/>
    <property type="match status" value="1"/>
</dbReference>
<dbReference type="Proteomes" id="UP000033491">
    <property type="component" value="Unassembled WGS sequence"/>
</dbReference>
<dbReference type="SMART" id="SM00943">
    <property type="entry name" value="Prim-Pol"/>
    <property type="match status" value="1"/>
</dbReference>
<feature type="domain" description="Primase C-terminal 1" evidence="1">
    <location>
        <begin position="198"/>
        <end position="262"/>
    </location>
</feature>
<dbReference type="Pfam" id="PF08708">
    <property type="entry name" value="PriCT_1"/>
    <property type="match status" value="1"/>
</dbReference>
<sequence length="262" mass="28753">MINVDRKEYALALAKQGFKLFPLVANTKLPLKDTDGYKSATSDLEAVSGWFKAGPHINIGLRLDVANLLVVDIDRHNSSNNGVISLAKLKEAGYELPMSTYGEQTPGDGLHLFFKLDGNQLHKRVNWRPGIDILTDFVVIAPSVIDGKSYHPLSGATLAQVKPLPDWLINDLTKEKVNVSRQSAATARKTWAGRWLDDLVQGTTTGNRNVFLTSLVGKILNTGCQSETAYELLQYANGRLGTPLPDKEVNQIFLSILKRLGG</sequence>
<evidence type="ECO:0000259" key="2">
    <source>
        <dbReference type="SMART" id="SM00943"/>
    </source>
</evidence>
<reference evidence="3 4" key="1">
    <citation type="submission" date="2015-03" db="EMBL/GenBank/DDBJ databases">
        <authorList>
            <person name="Zheng J."/>
            <person name="Ganezle M."/>
        </authorList>
    </citation>
    <scope>NUCLEOTIDE SEQUENCE [LARGE SCALE GENOMIC DNA]</scope>
    <source>
        <strain evidence="3 4">LP38</strain>
    </source>
</reference>
<accession>A0A0F3RPU3</accession>
<dbReference type="InterPro" id="IPR015330">
    <property type="entry name" value="DNA_primase/pol_bifunc_N"/>
</dbReference>
<name>A0A0F3RPU3_9LACO</name>
<dbReference type="InterPro" id="IPR014820">
    <property type="entry name" value="PriCT_1"/>
</dbReference>
<dbReference type="EMBL" id="JZCR01000025">
    <property type="protein sequence ID" value="KJW11619.1"/>
    <property type="molecule type" value="Genomic_DNA"/>
</dbReference>
<dbReference type="SMART" id="SM00942">
    <property type="entry name" value="PriCT_1"/>
    <property type="match status" value="1"/>
</dbReference>
<protein>
    <submittedName>
        <fullName evidence="3">Prophage P3 protein 7, DNA replication</fullName>
    </submittedName>
</protein>
<dbReference type="STRING" id="216463.VC81_12500"/>
<feature type="domain" description="DNA primase/polymerase bifunctional N-terminal" evidence="2">
    <location>
        <begin position="10"/>
        <end position="168"/>
    </location>
</feature>
<dbReference type="OrthoDB" id="2303110at2"/>
<evidence type="ECO:0000313" key="3">
    <source>
        <dbReference type="EMBL" id="KJW11619.1"/>
    </source>
</evidence>
<dbReference type="PATRIC" id="fig|216463.3.peg.1757"/>
<evidence type="ECO:0000313" key="4">
    <source>
        <dbReference type="Proteomes" id="UP000033491"/>
    </source>
</evidence>
<evidence type="ECO:0000259" key="1">
    <source>
        <dbReference type="SMART" id="SM00942"/>
    </source>
</evidence>
<organism evidence="3 4">
    <name type="scientific">Levilactobacillus spicheri</name>
    <dbReference type="NCBI Taxonomy" id="216463"/>
    <lineage>
        <taxon>Bacteria</taxon>
        <taxon>Bacillati</taxon>
        <taxon>Bacillota</taxon>
        <taxon>Bacilli</taxon>
        <taxon>Lactobacillales</taxon>
        <taxon>Lactobacillaceae</taxon>
        <taxon>Levilactobacillus</taxon>
    </lineage>
</organism>
<proteinExistence type="predicted"/>
<dbReference type="AlphaFoldDB" id="A0A0F3RPU3"/>
<gene>
    <name evidence="3" type="ORF">VC81_12500</name>
</gene>
<dbReference type="SUPFAM" id="SSF56747">
    <property type="entry name" value="Prim-pol domain"/>
    <property type="match status" value="1"/>
</dbReference>